<sequence>MARHLARKNLGGEPLVTMHTKVRTKRRNKEEEEEEEEEVSRPRQNENSQKEEVAALSSGVKAF</sequence>
<evidence type="ECO:0000256" key="1">
    <source>
        <dbReference type="SAM" id="MobiDB-lite"/>
    </source>
</evidence>
<evidence type="ECO:0000313" key="3">
    <source>
        <dbReference type="Proteomes" id="UP001177670"/>
    </source>
</evidence>
<accession>A0AA40KGZ8</accession>
<feature type="compositionally biased region" description="Basic and acidic residues" evidence="1">
    <location>
        <begin position="39"/>
        <end position="53"/>
    </location>
</feature>
<dbReference type="EMBL" id="JAHYIQ010000034">
    <property type="protein sequence ID" value="KAK1119907.1"/>
    <property type="molecule type" value="Genomic_DNA"/>
</dbReference>
<gene>
    <name evidence="2" type="ORF">K0M31_012980</name>
</gene>
<protein>
    <submittedName>
        <fullName evidence="2">Uncharacterized protein</fullName>
    </submittedName>
</protein>
<comment type="caution">
    <text evidence="2">The sequence shown here is derived from an EMBL/GenBank/DDBJ whole genome shotgun (WGS) entry which is preliminary data.</text>
</comment>
<feature type="region of interest" description="Disordered" evidence="1">
    <location>
        <begin position="1"/>
        <end position="63"/>
    </location>
</feature>
<dbReference type="AlphaFoldDB" id="A0AA40KGZ8"/>
<keyword evidence="3" id="KW-1185">Reference proteome</keyword>
<dbReference type="Proteomes" id="UP001177670">
    <property type="component" value="Unassembled WGS sequence"/>
</dbReference>
<proteinExistence type="predicted"/>
<evidence type="ECO:0000313" key="2">
    <source>
        <dbReference type="EMBL" id="KAK1119907.1"/>
    </source>
</evidence>
<reference evidence="2" key="1">
    <citation type="submission" date="2021-10" db="EMBL/GenBank/DDBJ databases">
        <title>Melipona bicolor Genome sequencing and assembly.</title>
        <authorList>
            <person name="Araujo N.S."/>
            <person name="Arias M.C."/>
        </authorList>
    </citation>
    <scope>NUCLEOTIDE SEQUENCE</scope>
    <source>
        <strain evidence="2">USP_2M_L1-L4_2017</strain>
        <tissue evidence="2">Whole body</tissue>
    </source>
</reference>
<name>A0AA40KGZ8_9HYME</name>
<organism evidence="2 3">
    <name type="scientific">Melipona bicolor</name>
    <dbReference type="NCBI Taxonomy" id="60889"/>
    <lineage>
        <taxon>Eukaryota</taxon>
        <taxon>Metazoa</taxon>
        <taxon>Ecdysozoa</taxon>
        <taxon>Arthropoda</taxon>
        <taxon>Hexapoda</taxon>
        <taxon>Insecta</taxon>
        <taxon>Pterygota</taxon>
        <taxon>Neoptera</taxon>
        <taxon>Endopterygota</taxon>
        <taxon>Hymenoptera</taxon>
        <taxon>Apocrita</taxon>
        <taxon>Aculeata</taxon>
        <taxon>Apoidea</taxon>
        <taxon>Anthophila</taxon>
        <taxon>Apidae</taxon>
        <taxon>Melipona</taxon>
    </lineage>
</organism>